<evidence type="ECO:0000313" key="2">
    <source>
        <dbReference type="Proteomes" id="UP001565242"/>
    </source>
</evidence>
<evidence type="ECO:0008006" key="3">
    <source>
        <dbReference type="Google" id="ProtNLM"/>
    </source>
</evidence>
<accession>A0ABV4DA41</accession>
<evidence type="ECO:0000313" key="1">
    <source>
        <dbReference type="EMBL" id="MEY8538144.1"/>
    </source>
</evidence>
<dbReference type="EMBL" id="JBCLSQ010000014">
    <property type="protein sequence ID" value="MEY8538144.1"/>
    <property type="molecule type" value="Genomic_DNA"/>
</dbReference>
<sequence>MAEKYTEAQKKAIDTYRQKNKERTNYLAKRSTSKNFISKHATLEDLEELKQLIKERESILQ</sequence>
<proteinExistence type="predicted"/>
<gene>
    <name evidence="1" type="ORF">AALM99_06785</name>
</gene>
<dbReference type="Proteomes" id="UP001565242">
    <property type="component" value="Unassembled WGS sequence"/>
</dbReference>
<reference evidence="1 2" key="1">
    <citation type="submission" date="2024-03" db="EMBL/GenBank/DDBJ databases">
        <title>Mouse gut bacterial collection (mGBC) of GemPharmatech.</title>
        <authorList>
            <person name="He Y."/>
            <person name="Dong L."/>
            <person name="Wu D."/>
            <person name="Gao X."/>
            <person name="Lin Z."/>
        </authorList>
    </citation>
    <scope>NUCLEOTIDE SEQUENCE [LARGE SCALE GENOMIC DNA]</scope>
    <source>
        <strain evidence="1 2">20-218</strain>
    </source>
</reference>
<organism evidence="1 2">
    <name type="scientific">Lactococcus muris</name>
    <dbReference type="NCBI Taxonomy" id="2941330"/>
    <lineage>
        <taxon>Bacteria</taxon>
        <taxon>Bacillati</taxon>
        <taxon>Bacillota</taxon>
        <taxon>Bacilli</taxon>
        <taxon>Lactobacillales</taxon>
        <taxon>Streptococcaceae</taxon>
        <taxon>Lactococcus</taxon>
    </lineage>
</organism>
<protein>
    <recommendedName>
        <fullName evidence="3">Phage protein</fullName>
    </recommendedName>
</protein>
<comment type="caution">
    <text evidence="1">The sequence shown here is derived from an EMBL/GenBank/DDBJ whole genome shotgun (WGS) entry which is preliminary data.</text>
</comment>
<dbReference type="RefSeq" id="WP_369918331.1">
    <property type="nucleotide sequence ID" value="NZ_JBCLSQ010000014.1"/>
</dbReference>
<name>A0ABV4DA41_9LACT</name>
<keyword evidence="2" id="KW-1185">Reference proteome</keyword>